<keyword evidence="1" id="KW-0472">Membrane</keyword>
<evidence type="ECO:0000256" key="1">
    <source>
        <dbReference type="SAM" id="Phobius"/>
    </source>
</evidence>
<proteinExistence type="predicted"/>
<feature type="transmembrane region" description="Helical" evidence="1">
    <location>
        <begin position="36"/>
        <end position="59"/>
    </location>
</feature>
<gene>
    <name evidence="2" type="ORF">KP014_27975</name>
    <name evidence="3" type="ORF">SAMN04487895_12833</name>
</gene>
<evidence type="ECO:0000313" key="3">
    <source>
        <dbReference type="EMBL" id="SEP19605.1"/>
    </source>
</evidence>
<dbReference type="EMBL" id="FODH01000028">
    <property type="protein sequence ID" value="SEP19605.1"/>
    <property type="molecule type" value="Genomic_DNA"/>
</dbReference>
<keyword evidence="1" id="KW-0812">Transmembrane</keyword>
<dbReference type="Proteomes" id="UP000198809">
    <property type="component" value="Unassembled WGS sequence"/>
</dbReference>
<protein>
    <submittedName>
        <fullName evidence="3">Uncharacterized protein</fullName>
    </submittedName>
</protein>
<dbReference type="PROSITE" id="PS51257">
    <property type="entry name" value="PROKAR_LIPOPROTEIN"/>
    <property type="match status" value="1"/>
</dbReference>
<accession>A0A1H8VW76</accession>
<feature type="transmembrane region" description="Helical" evidence="1">
    <location>
        <begin position="6"/>
        <end position="24"/>
    </location>
</feature>
<reference evidence="3 4" key="1">
    <citation type="submission" date="2016-10" db="EMBL/GenBank/DDBJ databases">
        <authorList>
            <person name="de Groot N.N."/>
        </authorList>
    </citation>
    <scope>NUCLEOTIDE SEQUENCE [LARGE SCALE GENOMIC DNA]</scope>
    <source>
        <strain evidence="3 4">CGMCC 1.10238</strain>
    </source>
</reference>
<name>A0A1H8VW76_9BACL</name>
<sequence length="131" mass="14950">MKGIDIVLLALYSMAIGCSLYIIHRHKAYFHERFQKGVVSVFMLVMLFFLMAYTFKMLIVLLAHFADVYGFLTPELETWLLYGWTLAQLGTTAGLIALAALTHSGRYDQFIYFRRIDRKGEGHADSDTGSK</sequence>
<dbReference type="STRING" id="1333845.SAMN04487895_12833"/>
<dbReference type="EMBL" id="CP076607">
    <property type="protein sequence ID" value="QWU15631.1"/>
    <property type="molecule type" value="Genomic_DNA"/>
</dbReference>
<keyword evidence="1" id="KW-1133">Transmembrane helix</keyword>
<keyword evidence="5" id="KW-1185">Reference proteome</keyword>
<organism evidence="3 4">
    <name type="scientific">Paenibacillus sophorae</name>
    <dbReference type="NCBI Taxonomy" id="1333845"/>
    <lineage>
        <taxon>Bacteria</taxon>
        <taxon>Bacillati</taxon>
        <taxon>Bacillota</taxon>
        <taxon>Bacilli</taxon>
        <taxon>Bacillales</taxon>
        <taxon>Paenibacillaceae</taxon>
        <taxon>Paenibacillus</taxon>
    </lineage>
</organism>
<evidence type="ECO:0000313" key="5">
    <source>
        <dbReference type="Proteomes" id="UP000683429"/>
    </source>
</evidence>
<dbReference type="Proteomes" id="UP000683429">
    <property type="component" value="Chromosome"/>
</dbReference>
<evidence type="ECO:0000313" key="4">
    <source>
        <dbReference type="Proteomes" id="UP000198809"/>
    </source>
</evidence>
<dbReference type="AlphaFoldDB" id="A0A1H8VW76"/>
<evidence type="ECO:0000313" key="2">
    <source>
        <dbReference type="EMBL" id="QWU15631.1"/>
    </source>
</evidence>
<dbReference type="OrthoDB" id="2628441at2"/>
<reference evidence="2 5" key="2">
    <citation type="submission" date="2021-06" db="EMBL/GenBank/DDBJ databases">
        <title>Whole genome sequence of Paenibacillus sophorae DSM23020 for comparative genomics.</title>
        <authorList>
            <person name="Kim M.-J."/>
            <person name="Lee G."/>
            <person name="Shin J.-H."/>
        </authorList>
    </citation>
    <scope>NUCLEOTIDE SEQUENCE [LARGE SCALE GENOMIC DNA]</scope>
    <source>
        <strain evidence="2 5">DSM 23020</strain>
    </source>
</reference>
<feature type="transmembrane region" description="Helical" evidence="1">
    <location>
        <begin position="79"/>
        <end position="101"/>
    </location>
</feature>
<dbReference type="RefSeq" id="WP_036589995.1">
    <property type="nucleotide sequence ID" value="NZ_CP076607.1"/>
</dbReference>